<proteinExistence type="predicted"/>
<accession>A0ABT2H468</accession>
<evidence type="ECO:0000313" key="1">
    <source>
        <dbReference type="EMBL" id="MCS5734712.1"/>
    </source>
</evidence>
<dbReference type="Proteomes" id="UP001165586">
    <property type="component" value="Unassembled WGS sequence"/>
</dbReference>
<organism evidence="1 2">
    <name type="scientific">Herbiconiux daphne</name>
    <dbReference type="NCBI Taxonomy" id="2970914"/>
    <lineage>
        <taxon>Bacteria</taxon>
        <taxon>Bacillati</taxon>
        <taxon>Actinomycetota</taxon>
        <taxon>Actinomycetes</taxon>
        <taxon>Micrococcales</taxon>
        <taxon>Microbacteriaceae</taxon>
        <taxon>Herbiconiux</taxon>
    </lineage>
</organism>
<dbReference type="InterPro" id="IPR034660">
    <property type="entry name" value="DinB/YfiT-like"/>
</dbReference>
<comment type="caution">
    <text evidence="1">The sequence shown here is derived from an EMBL/GenBank/DDBJ whole genome shotgun (WGS) entry which is preliminary data.</text>
</comment>
<keyword evidence="2" id="KW-1185">Reference proteome</keyword>
<dbReference type="SUPFAM" id="SSF109854">
    <property type="entry name" value="DinB/YfiT-like putative metalloenzymes"/>
    <property type="match status" value="1"/>
</dbReference>
<name>A0ABT2H468_9MICO</name>
<dbReference type="NCBIfam" id="NF047843">
    <property type="entry name" value="MST_Rv0443"/>
    <property type="match status" value="1"/>
</dbReference>
<dbReference type="InterPro" id="IPR007061">
    <property type="entry name" value="MST-like"/>
</dbReference>
<gene>
    <name evidence="1" type="ORF">N1032_13290</name>
</gene>
<dbReference type="Gene3D" id="1.20.120.450">
    <property type="entry name" value="dinb family like domain"/>
    <property type="match status" value="1"/>
</dbReference>
<dbReference type="Pfam" id="PF04978">
    <property type="entry name" value="MST"/>
    <property type="match status" value="1"/>
</dbReference>
<evidence type="ECO:0000313" key="2">
    <source>
        <dbReference type="Proteomes" id="UP001165586"/>
    </source>
</evidence>
<dbReference type="RefSeq" id="WP_259539579.1">
    <property type="nucleotide sequence ID" value="NZ_JANLCJ010000004.1"/>
</dbReference>
<protein>
    <submittedName>
        <fullName evidence="1">DinB family protein</fullName>
    </submittedName>
</protein>
<reference evidence="1" key="1">
    <citation type="submission" date="2022-08" db="EMBL/GenBank/DDBJ databases">
        <authorList>
            <person name="Deng Y."/>
            <person name="Han X.-F."/>
            <person name="Zhang Y.-Q."/>
        </authorList>
    </citation>
    <scope>NUCLEOTIDE SEQUENCE</scope>
    <source>
        <strain evidence="1">CPCC 203386</strain>
    </source>
</reference>
<dbReference type="EMBL" id="JANLCJ010000004">
    <property type="protein sequence ID" value="MCS5734712.1"/>
    <property type="molecule type" value="Genomic_DNA"/>
</dbReference>
<sequence length="170" mass="18843">MTTSTDLLEDAFTRIRDTVRRAAGGLSDDDLAFRVDPAANSIAWLVWHLTRVQDDHIADVAGTEQVWTRDGWQQRFGLPFDADATGYGQSPEQVGQVKDVSAELLVDYHEAVYSSTVTYLRSLGEVDLARVVDESWNPPVTLAVRLVSVINDDLQHAGQASFVRGIVSRR</sequence>